<keyword evidence="5" id="KW-0547">Nucleotide-binding</keyword>
<keyword evidence="10" id="KW-1185">Reference proteome</keyword>
<dbReference type="SMART" id="SM00911">
    <property type="entry name" value="HWE_HK"/>
    <property type="match status" value="1"/>
</dbReference>
<dbReference type="InterPro" id="IPR036890">
    <property type="entry name" value="HATPase_C_sf"/>
</dbReference>
<accession>A0A3Q8WTW9</accession>
<dbReference type="InterPro" id="IPR011495">
    <property type="entry name" value="Sig_transdc_His_kin_sub2_dim/P"/>
</dbReference>
<evidence type="ECO:0000256" key="2">
    <source>
        <dbReference type="ARBA" id="ARBA00012438"/>
    </source>
</evidence>
<name>A0A3Q8WTW9_9ACTO</name>
<dbReference type="Proteomes" id="UP000270021">
    <property type="component" value="Chromosome"/>
</dbReference>
<dbReference type="SUPFAM" id="SSF55874">
    <property type="entry name" value="ATPase domain of HSP90 chaperone/DNA topoisomerase II/histidine kinase"/>
    <property type="match status" value="1"/>
</dbReference>
<dbReference type="InterPro" id="IPR038424">
    <property type="entry name" value="H_kinase_PdtaS_GAF_sf"/>
</dbReference>
<dbReference type="InterPro" id="IPR022066">
    <property type="entry name" value="PdtaS_GAF"/>
</dbReference>
<dbReference type="Gene3D" id="3.30.565.10">
    <property type="entry name" value="Histidine kinase-like ATPase, C-terminal domain"/>
    <property type="match status" value="1"/>
</dbReference>
<dbReference type="InterPro" id="IPR035965">
    <property type="entry name" value="PAS-like_dom_sf"/>
</dbReference>
<protein>
    <recommendedName>
        <fullName evidence="2">histidine kinase</fullName>
        <ecNumber evidence="2">2.7.13.3</ecNumber>
    </recommendedName>
</protein>
<sequence>MPTLSNMINQAGTLNSDEAEHLHHLAGDWHPLADISFSDLFLIVRTRDNRYIIAAHTRPATAATVEVEDVVGSKVPASTEAKVAECFETGERMSIVVTGIRYDLVPITPEPGRVIAVLSVVTWGRGDRVPDQVQTNYTAITEALLGMISRGEYPAEHAPTSFRHGTPRVSDGLIHLDENGRMLYASPNAISAFHRLGIRRLLPGTVLAERITEIAEHSNSVDEMLPLVVMGKGNWVTEVEARGVVVSLRAIELKDRGVRTGAMLLCRDVTELRRSERELMTKDAMIREINHRVKNNLQTVSALLRLQARRATDAGAKQSLDDAQRRIYTISMVHEALARTGADSVDFDETFARLMRLAAGVAATGQKVTTRFEGSFGKVHAEAATSLAVVLNEIVTNAVEHGLKGRDGTITVRAERDDDQLDVVIVDDGVGIKEGERGSGLGTQIVETMVKSDLLGSISWNPGEDGGTVVRVHAQIRRRD</sequence>
<organism evidence="9 10">
    <name type="scientific">Flaviflexus salsibiostraticola</name>
    <dbReference type="NCBI Taxonomy" id="1282737"/>
    <lineage>
        <taxon>Bacteria</taxon>
        <taxon>Bacillati</taxon>
        <taxon>Actinomycetota</taxon>
        <taxon>Actinomycetes</taxon>
        <taxon>Actinomycetales</taxon>
        <taxon>Actinomycetaceae</taxon>
        <taxon>Flaviflexus</taxon>
    </lineage>
</organism>
<dbReference type="OrthoDB" id="9767435at2"/>
<keyword evidence="4" id="KW-0808">Transferase</keyword>
<dbReference type="KEGG" id="fsl:EJO69_05685"/>
<dbReference type="Gene3D" id="3.30.450.20">
    <property type="entry name" value="PAS domain"/>
    <property type="match status" value="1"/>
</dbReference>
<dbReference type="PANTHER" id="PTHR41523:SF8">
    <property type="entry name" value="ETHYLENE RESPONSE SENSOR PROTEIN"/>
    <property type="match status" value="1"/>
</dbReference>
<evidence type="ECO:0000256" key="7">
    <source>
        <dbReference type="ARBA" id="ARBA00022840"/>
    </source>
</evidence>
<dbReference type="SUPFAM" id="SSF55785">
    <property type="entry name" value="PYP-like sensor domain (PAS domain)"/>
    <property type="match status" value="1"/>
</dbReference>
<feature type="domain" description="Histidine kinase" evidence="8">
    <location>
        <begin position="288"/>
        <end position="478"/>
    </location>
</feature>
<dbReference type="Gene3D" id="3.30.450.280">
    <property type="entry name" value="GAF domain"/>
    <property type="match status" value="1"/>
</dbReference>
<keyword evidence="6" id="KW-0418">Kinase</keyword>
<dbReference type="InterPro" id="IPR003594">
    <property type="entry name" value="HATPase_dom"/>
</dbReference>
<evidence type="ECO:0000256" key="6">
    <source>
        <dbReference type="ARBA" id="ARBA00022777"/>
    </source>
</evidence>
<comment type="catalytic activity">
    <reaction evidence="1">
        <text>ATP + protein L-histidine = ADP + protein N-phospho-L-histidine.</text>
        <dbReference type="EC" id="2.7.13.3"/>
    </reaction>
</comment>
<evidence type="ECO:0000256" key="3">
    <source>
        <dbReference type="ARBA" id="ARBA00022553"/>
    </source>
</evidence>
<dbReference type="InterPro" id="IPR005467">
    <property type="entry name" value="His_kinase_dom"/>
</dbReference>
<dbReference type="AlphaFoldDB" id="A0A3Q8WTW9"/>
<reference evidence="9 10" key="1">
    <citation type="submission" date="2018-12" db="EMBL/GenBank/DDBJ databases">
        <title>Complete genome sequence of Flaviflexus salsibiostraticola KCTC 33148.</title>
        <authorList>
            <person name="Bae J.-W."/>
        </authorList>
    </citation>
    <scope>NUCLEOTIDE SEQUENCE [LARGE SCALE GENOMIC DNA]</scope>
    <source>
        <strain evidence="9 10">KCTC 33148</strain>
    </source>
</reference>
<dbReference type="EMBL" id="CP034438">
    <property type="protein sequence ID" value="AZN29849.1"/>
    <property type="molecule type" value="Genomic_DNA"/>
</dbReference>
<gene>
    <name evidence="9" type="ORF">EJO69_05685</name>
</gene>
<dbReference type="Pfam" id="PF07568">
    <property type="entry name" value="HisKA_2"/>
    <property type="match status" value="1"/>
</dbReference>
<evidence type="ECO:0000259" key="8">
    <source>
        <dbReference type="PROSITE" id="PS50109"/>
    </source>
</evidence>
<dbReference type="SMART" id="SM00387">
    <property type="entry name" value="HATPase_c"/>
    <property type="match status" value="1"/>
</dbReference>
<dbReference type="GO" id="GO:0005524">
    <property type="term" value="F:ATP binding"/>
    <property type="evidence" value="ECO:0007669"/>
    <property type="project" value="UniProtKB-KW"/>
</dbReference>
<evidence type="ECO:0000256" key="4">
    <source>
        <dbReference type="ARBA" id="ARBA00022679"/>
    </source>
</evidence>
<evidence type="ECO:0000313" key="10">
    <source>
        <dbReference type="Proteomes" id="UP000270021"/>
    </source>
</evidence>
<keyword evidence="3" id="KW-0597">Phosphoprotein</keyword>
<dbReference type="Pfam" id="PF02518">
    <property type="entry name" value="HATPase_c"/>
    <property type="match status" value="1"/>
</dbReference>
<keyword evidence="7" id="KW-0067">ATP-binding</keyword>
<evidence type="ECO:0000313" key="9">
    <source>
        <dbReference type="EMBL" id="AZN29849.1"/>
    </source>
</evidence>
<dbReference type="EC" id="2.7.13.3" evidence="2"/>
<dbReference type="PROSITE" id="PS50109">
    <property type="entry name" value="HIS_KIN"/>
    <property type="match status" value="1"/>
</dbReference>
<proteinExistence type="predicted"/>
<dbReference type="PANTHER" id="PTHR41523">
    <property type="entry name" value="TWO-COMPONENT SYSTEM SENSOR PROTEIN"/>
    <property type="match status" value="1"/>
</dbReference>
<evidence type="ECO:0000256" key="5">
    <source>
        <dbReference type="ARBA" id="ARBA00022741"/>
    </source>
</evidence>
<evidence type="ECO:0000256" key="1">
    <source>
        <dbReference type="ARBA" id="ARBA00000085"/>
    </source>
</evidence>
<dbReference type="Pfam" id="PF12282">
    <property type="entry name" value="GAF_PdtaS"/>
    <property type="match status" value="1"/>
</dbReference>
<dbReference type="GO" id="GO:0004673">
    <property type="term" value="F:protein histidine kinase activity"/>
    <property type="evidence" value="ECO:0007669"/>
    <property type="project" value="UniProtKB-EC"/>
</dbReference>
<dbReference type="InterPro" id="IPR011102">
    <property type="entry name" value="Sig_transdc_His_kinase_HWE"/>
</dbReference>